<dbReference type="KEGG" id="pau:PA14_54750"/>
<reference evidence="1 2" key="1">
    <citation type="journal article" date="2006" name="Genome Biol.">
        <title>Genomic analysis reveals that Pseudomonas aeruginosa virulence is combinatorial.</title>
        <authorList>
            <person name="Lee D.G."/>
            <person name="Urbach J.M."/>
            <person name="Wu G."/>
            <person name="Liberati N.T."/>
            <person name="Feinbaum R.L."/>
            <person name="Miyata S."/>
            <person name="Diggins L.T."/>
            <person name="He J."/>
            <person name="Saucier M."/>
            <person name="Deziel E."/>
            <person name="Friedman L."/>
            <person name="Li L."/>
            <person name="Grills G."/>
            <person name="Montgomery K."/>
            <person name="Kucherlapati R."/>
            <person name="Rahme L.G."/>
            <person name="Ausubel F.M."/>
        </authorList>
    </citation>
    <scope>NUCLEOTIDE SEQUENCE [LARGE SCALE GENOMIC DNA]</scope>
    <source>
        <strain evidence="1 2">UCBPP-PA14</strain>
    </source>
</reference>
<dbReference type="EMBL" id="CP000438">
    <property type="protein sequence ID" value="ABJ09886.1"/>
    <property type="molecule type" value="Genomic_DNA"/>
</dbReference>
<organism evidence="1 2">
    <name type="scientific">Pseudomonas aeruginosa (strain UCBPP-PA14)</name>
    <dbReference type="NCBI Taxonomy" id="208963"/>
    <lineage>
        <taxon>Bacteria</taxon>
        <taxon>Pseudomonadati</taxon>
        <taxon>Pseudomonadota</taxon>
        <taxon>Gammaproteobacteria</taxon>
        <taxon>Pseudomonadales</taxon>
        <taxon>Pseudomonadaceae</taxon>
        <taxon>Pseudomonas</taxon>
    </lineage>
</organism>
<evidence type="ECO:0008006" key="3">
    <source>
        <dbReference type="Google" id="ProtNLM"/>
    </source>
</evidence>
<evidence type="ECO:0000313" key="1">
    <source>
        <dbReference type="EMBL" id="ABJ09886.1"/>
    </source>
</evidence>
<accession>A0A0H2Z6K0</accession>
<gene>
    <name evidence="1" type="ordered locus">PA14_54750</name>
</gene>
<dbReference type="HOGENOM" id="CLU_191946_1_0_6"/>
<sequence>MVMRLIGLLPAAFLGSGCSGGPGACVELDFDQGYYGYHRGGPPHCPPGQAKKGWC</sequence>
<dbReference type="Proteomes" id="UP000000653">
    <property type="component" value="Chromosome"/>
</dbReference>
<dbReference type="AlphaFoldDB" id="A0A0H2Z6K0"/>
<name>A0A0H2Z6K0_PSEAB</name>
<dbReference type="PROSITE" id="PS51257">
    <property type="entry name" value="PROKAR_LIPOPROTEIN"/>
    <property type="match status" value="1"/>
</dbReference>
<proteinExistence type="predicted"/>
<protein>
    <recommendedName>
        <fullName evidence="3">Lipoprotein</fullName>
    </recommendedName>
</protein>
<evidence type="ECO:0000313" key="2">
    <source>
        <dbReference type="Proteomes" id="UP000000653"/>
    </source>
</evidence>